<name>A0A4D6H2G8_9EURY</name>
<dbReference type="Proteomes" id="UP000296733">
    <property type="component" value="Chromosome"/>
</dbReference>
<gene>
    <name evidence="2" type="ORF">DV707_07320</name>
</gene>
<organism evidence="2 3">
    <name type="scientific">Halobellus limi</name>
    <dbReference type="NCBI Taxonomy" id="699433"/>
    <lineage>
        <taxon>Archaea</taxon>
        <taxon>Methanobacteriati</taxon>
        <taxon>Methanobacteriota</taxon>
        <taxon>Stenosarchaea group</taxon>
        <taxon>Halobacteria</taxon>
        <taxon>Halobacteriales</taxon>
        <taxon>Haloferacaceae</taxon>
        <taxon>Halobellus</taxon>
    </lineage>
</organism>
<dbReference type="KEGG" id="hlm:DV707_07320"/>
<dbReference type="Pfam" id="PF24378">
    <property type="entry name" value="DUF7534"/>
    <property type="match status" value="1"/>
</dbReference>
<reference evidence="2 3" key="1">
    <citation type="journal article" date="2019" name="Nat. Commun.">
        <title>A new type of DNA phosphorothioation-based antiviral system in archaea.</title>
        <authorList>
            <person name="Xiong L."/>
            <person name="Liu S."/>
            <person name="Chen S."/>
            <person name="Xiao Y."/>
            <person name="Zhu B."/>
            <person name="Gao Y."/>
            <person name="Zhang Y."/>
            <person name="Chen B."/>
            <person name="Luo J."/>
            <person name="Deng Z."/>
            <person name="Chen X."/>
            <person name="Wang L."/>
            <person name="Chen S."/>
        </authorList>
    </citation>
    <scope>NUCLEOTIDE SEQUENCE [LARGE SCALE GENOMIC DNA]</scope>
    <source>
        <strain evidence="2 3">CGMCC 1.10331</strain>
    </source>
</reference>
<evidence type="ECO:0000313" key="3">
    <source>
        <dbReference type="Proteomes" id="UP000296733"/>
    </source>
</evidence>
<evidence type="ECO:0000313" key="2">
    <source>
        <dbReference type="EMBL" id="QCC47486.1"/>
    </source>
</evidence>
<proteinExistence type="predicted"/>
<feature type="transmembrane region" description="Helical" evidence="1">
    <location>
        <begin position="25"/>
        <end position="47"/>
    </location>
</feature>
<sequence length="124" mass="13414">MTGSMWPLVPSDPSLLPLQGTSGGLPLYVLFGIGFVVTSLVVSVAVVRSTLRRRREEEASQSRRERAFRAVAAAHALAAAGAVFGPPDPLTQLRYLAGGLVVAYPLAYVFVYREGVDRIRERLS</sequence>
<keyword evidence="1" id="KW-1133">Transmembrane helix</keyword>
<dbReference type="InterPro" id="IPR055956">
    <property type="entry name" value="DUF7534"/>
</dbReference>
<keyword evidence="1" id="KW-0472">Membrane</keyword>
<accession>A0A4D6H2G8</accession>
<dbReference type="EMBL" id="CP031311">
    <property type="protein sequence ID" value="QCC47486.1"/>
    <property type="molecule type" value="Genomic_DNA"/>
</dbReference>
<keyword evidence="1" id="KW-0812">Transmembrane</keyword>
<feature type="transmembrane region" description="Helical" evidence="1">
    <location>
        <begin position="93"/>
        <end position="112"/>
    </location>
</feature>
<evidence type="ECO:0000256" key="1">
    <source>
        <dbReference type="SAM" id="Phobius"/>
    </source>
</evidence>
<protein>
    <submittedName>
        <fullName evidence="2">Uncharacterized protein</fullName>
    </submittedName>
</protein>
<feature type="transmembrane region" description="Helical" evidence="1">
    <location>
        <begin position="67"/>
        <end position="87"/>
    </location>
</feature>
<dbReference type="AlphaFoldDB" id="A0A4D6H2G8"/>